<dbReference type="AlphaFoldDB" id="A0A1B9F8G6"/>
<name>A0A1B9F8G6_9BACT</name>
<protein>
    <submittedName>
        <fullName evidence="1">Uncharacterized protein</fullName>
    </submittedName>
</protein>
<evidence type="ECO:0000313" key="2">
    <source>
        <dbReference type="Proteomes" id="UP000093080"/>
    </source>
</evidence>
<comment type="caution">
    <text evidence="1">The sequence shown here is derived from an EMBL/GenBank/DDBJ whole genome shotgun (WGS) entry which is preliminary data.</text>
</comment>
<dbReference type="EMBL" id="MAGO01000001">
    <property type="protein sequence ID" value="OCC16216.1"/>
    <property type="molecule type" value="Genomic_DNA"/>
</dbReference>
<evidence type="ECO:0000313" key="1">
    <source>
        <dbReference type="EMBL" id="OCC16216.1"/>
    </source>
</evidence>
<gene>
    <name evidence="1" type="ORF">DBT_0033</name>
</gene>
<accession>A0A1B9F8G6</accession>
<proteinExistence type="predicted"/>
<reference evidence="1 2" key="1">
    <citation type="submission" date="2016-06" db="EMBL/GenBank/DDBJ databases">
        <title>Respiratory ammonification of nitrate coupled to the oxidation of elemental sulfur in deep-sea autotrophic thermophilic bacteria.</title>
        <authorList>
            <person name="Slobodkina G.B."/>
            <person name="Mardanov A.V."/>
            <person name="Ravin N.V."/>
            <person name="Frolova A.A."/>
            <person name="Viryasiv M.B."/>
            <person name="Chernyh N.A."/>
            <person name="Bonch-Osmolovskaya E.A."/>
            <person name="Slobodkin A.I."/>
        </authorList>
    </citation>
    <scope>NUCLEOTIDE SEQUENCE [LARGE SCALE GENOMIC DNA]</scope>
    <source>
        <strain evidence="1 2">S69</strain>
    </source>
</reference>
<dbReference type="Proteomes" id="UP000093080">
    <property type="component" value="Unassembled WGS sequence"/>
</dbReference>
<keyword evidence="2" id="KW-1185">Reference proteome</keyword>
<sequence length="48" mass="5501">MQLHFPSISLLWRNPPLVKSIIPNYAIGEIGPDARRIDLPLSQCIMWV</sequence>
<organism evidence="1 2">
    <name type="scientific">Dissulfuribacter thermophilus</name>
    <dbReference type="NCBI Taxonomy" id="1156395"/>
    <lineage>
        <taxon>Bacteria</taxon>
        <taxon>Pseudomonadati</taxon>
        <taxon>Thermodesulfobacteriota</taxon>
        <taxon>Dissulfuribacteria</taxon>
        <taxon>Dissulfuribacterales</taxon>
        <taxon>Dissulfuribacteraceae</taxon>
        <taxon>Dissulfuribacter</taxon>
    </lineage>
</organism>